<sequence length="84" mass="9470">MAELPESVDRDILEGRTILAVEAIREAQGCPLREAVDLYHQRYGELHPGPDSAQEAPRSRVLRFERDGSLVVFEGLRDGQQPKK</sequence>
<evidence type="ECO:0000313" key="1">
    <source>
        <dbReference type="EMBL" id="MDT0572404.1"/>
    </source>
</evidence>
<dbReference type="EMBL" id="JAVRFJ010000038">
    <property type="protein sequence ID" value="MDT0572404.1"/>
    <property type="molecule type" value="Genomic_DNA"/>
</dbReference>
<organism evidence="1 2">
    <name type="scientific">Streptomyces gottesmaniae</name>
    <dbReference type="NCBI Taxonomy" id="3075518"/>
    <lineage>
        <taxon>Bacteria</taxon>
        <taxon>Bacillati</taxon>
        <taxon>Actinomycetota</taxon>
        <taxon>Actinomycetes</taxon>
        <taxon>Kitasatosporales</taxon>
        <taxon>Streptomycetaceae</taxon>
        <taxon>Streptomyces</taxon>
    </lineage>
</organism>
<evidence type="ECO:0000313" key="2">
    <source>
        <dbReference type="Proteomes" id="UP001180737"/>
    </source>
</evidence>
<keyword evidence="2" id="KW-1185">Reference proteome</keyword>
<name>A0ABU2Z7X2_9ACTN</name>
<dbReference type="RefSeq" id="WP_157856845.1">
    <property type="nucleotide sequence ID" value="NZ_JAVRFJ010000038.1"/>
</dbReference>
<proteinExistence type="predicted"/>
<gene>
    <name evidence="1" type="ORF">RM704_33935</name>
</gene>
<dbReference type="Proteomes" id="UP001180737">
    <property type="component" value="Unassembled WGS sequence"/>
</dbReference>
<accession>A0ABU2Z7X2</accession>
<protein>
    <submittedName>
        <fullName evidence="1">Uncharacterized protein</fullName>
    </submittedName>
</protein>
<reference evidence="1" key="1">
    <citation type="submission" date="2024-05" db="EMBL/GenBank/DDBJ databases">
        <title>30 novel species of actinomycetes from the DSMZ collection.</title>
        <authorList>
            <person name="Nouioui I."/>
        </authorList>
    </citation>
    <scope>NUCLEOTIDE SEQUENCE</scope>
    <source>
        <strain evidence="1">DSM 3412</strain>
    </source>
</reference>
<comment type="caution">
    <text evidence="1">The sequence shown here is derived from an EMBL/GenBank/DDBJ whole genome shotgun (WGS) entry which is preliminary data.</text>
</comment>